<comment type="caution">
    <text evidence="14">The sequence shown here is derived from an EMBL/GenBank/DDBJ whole genome shotgun (WGS) entry which is preliminary data.</text>
</comment>
<evidence type="ECO:0000256" key="1">
    <source>
        <dbReference type="ARBA" id="ARBA00004606"/>
    </source>
</evidence>
<dbReference type="PANTHER" id="PTHR19300:SF30">
    <property type="entry name" value="BETA-1,4-GALACTOSYLTRANSFERASE 7"/>
    <property type="match status" value="1"/>
</dbReference>
<keyword evidence="8 11" id="KW-1133">Transmembrane helix</keyword>
<keyword evidence="10 11" id="KW-0325">Glycoprotein</keyword>
<evidence type="ECO:0000313" key="15">
    <source>
        <dbReference type="Proteomes" id="UP001165289"/>
    </source>
</evidence>
<dbReference type="EC" id="2.4.1.-" evidence="11"/>
<dbReference type="GO" id="GO:0005794">
    <property type="term" value="C:Golgi apparatus"/>
    <property type="evidence" value="ECO:0007669"/>
    <property type="project" value="TreeGrafter"/>
</dbReference>
<organism evidence="14 15">
    <name type="scientific">Oopsacas minuta</name>
    <dbReference type="NCBI Taxonomy" id="111878"/>
    <lineage>
        <taxon>Eukaryota</taxon>
        <taxon>Metazoa</taxon>
        <taxon>Porifera</taxon>
        <taxon>Hexactinellida</taxon>
        <taxon>Hexasterophora</taxon>
        <taxon>Lyssacinosida</taxon>
        <taxon>Leucopsacidae</taxon>
        <taxon>Oopsacas</taxon>
    </lineage>
</organism>
<dbReference type="PANTHER" id="PTHR19300">
    <property type="entry name" value="BETA-1,4-GALACTOSYLTRANSFERASE"/>
    <property type="match status" value="1"/>
</dbReference>
<comment type="function">
    <text evidence="11">Catalyses the transfer of galactose onto proteins or lipids.</text>
</comment>
<evidence type="ECO:0000259" key="13">
    <source>
        <dbReference type="Pfam" id="PF13733"/>
    </source>
</evidence>
<evidence type="ECO:0000313" key="14">
    <source>
        <dbReference type="EMBL" id="KAI6650581.1"/>
    </source>
</evidence>
<evidence type="ECO:0000256" key="2">
    <source>
        <dbReference type="ARBA" id="ARBA00004922"/>
    </source>
</evidence>
<keyword evidence="9 11" id="KW-0472">Membrane</keyword>
<feature type="domain" description="Galactosyltransferase N-terminal" evidence="13">
    <location>
        <begin position="61"/>
        <end position="147"/>
    </location>
</feature>
<dbReference type="InterPro" id="IPR003859">
    <property type="entry name" value="Galactosyl_T"/>
</dbReference>
<gene>
    <name evidence="14" type="ORF">LOD99_7631</name>
</gene>
<evidence type="ECO:0000256" key="5">
    <source>
        <dbReference type="ARBA" id="ARBA00022679"/>
    </source>
</evidence>
<dbReference type="InterPro" id="IPR029044">
    <property type="entry name" value="Nucleotide-diphossugar_trans"/>
</dbReference>
<evidence type="ECO:0000256" key="7">
    <source>
        <dbReference type="ARBA" id="ARBA00022968"/>
    </source>
</evidence>
<evidence type="ECO:0000256" key="6">
    <source>
        <dbReference type="ARBA" id="ARBA00022692"/>
    </source>
</evidence>
<dbReference type="Gene3D" id="3.90.550.10">
    <property type="entry name" value="Spore Coat Polysaccharide Biosynthesis Protein SpsA, Chain A"/>
    <property type="match status" value="1"/>
</dbReference>
<keyword evidence="6 11" id="KW-0812">Transmembrane</keyword>
<dbReference type="EMBL" id="JAKMXF010000310">
    <property type="protein sequence ID" value="KAI6650581.1"/>
    <property type="molecule type" value="Genomic_DNA"/>
</dbReference>
<dbReference type="InterPro" id="IPR027791">
    <property type="entry name" value="Galactosyl_T_C"/>
</dbReference>
<dbReference type="Pfam" id="PF13733">
    <property type="entry name" value="Glyco_transf_7N"/>
    <property type="match status" value="1"/>
</dbReference>
<dbReference type="PRINTS" id="PR02050">
    <property type="entry name" value="B14GALTRFASE"/>
</dbReference>
<evidence type="ECO:0000259" key="12">
    <source>
        <dbReference type="Pfam" id="PF02709"/>
    </source>
</evidence>
<keyword evidence="4 11" id="KW-0328">Glycosyltransferase</keyword>
<feature type="domain" description="Galactosyltransferase C-terminal" evidence="12">
    <location>
        <begin position="154"/>
        <end position="228"/>
    </location>
</feature>
<feature type="transmembrane region" description="Helical" evidence="11">
    <location>
        <begin position="7"/>
        <end position="26"/>
    </location>
</feature>
<dbReference type="GO" id="GO:0016020">
    <property type="term" value="C:membrane"/>
    <property type="evidence" value="ECO:0007669"/>
    <property type="project" value="UniProtKB-SubCell"/>
</dbReference>
<evidence type="ECO:0000256" key="8">
    <source>
        <dbReference type="ARBA" id="ARBA00022989"/>
    </source>
</evidence>
<proteinExistence type="inferred from homology"/>
<evidence type="ECO:0000256" key="4">
    <source>
        <dbReference type="ARBA" id="ARBA00022676"/>
    </source>
</evidence>
<reference evidence="14 15" key="1">
    <citation type="journal article" date="2023" name="BMC Biol.">
        <title>The compact genome of the sponge Oopsacas minuta (Hexactinellida) is lacking key metazoan core genes.</title>
        <authorList>
            <person name="Santini S."/>
            <person name="Schenkelaars Q."/>
            <person name="Jourda C."/>
            <person name="Duchesne M."/>
            <person name="Belahbib H."/>
            <person name="Rocher C."/>
            <person name="Selva M."/>
            <person name="Riesgo A."/>
            <person name="Vervoort M."/>
            <person name="Leys S.P."/>
            <person name="Kodjabachian L."/>
            <person name="Le Bivic A."/>
            <person name="Borchiellini C."/>
            <person name="Claverie J.M."/>
            <person name="Renard E."/>
        </authorList>
    </citation>
    <scope>NUCLEOTIDE SEQUENCE [LARGE SCALE GENOMIC DNA]</scope>
    <source>
        <strain evidence="14">SPO-2</strain>
    </source>
</reference>
<keyword evidence="5 11" id="KW-0808">Transferase</keyword>
<comment type="similarity">
    <text evidence="3 11">Belongs to the glycosyltransferase 7 family.</text>
</comment>
<comment type="subcellular location">
    <subcellularLocation>
        <location evidence="1">Membrane</location>
        <topology evidence="1">Single-pass type II membrane protein</topology>
    </subcellularLocation>
</comment>
<dbReference type="Proteomes" id="UP001165289">
    <property type="component" value="Unassembled WGS sequence"/>
</dbReference>
<dbReference type="SUPFAM" id="SSF53448">
    <property type="entry name" value="Nucleotide-diphospho-sugar transferases"/>
    <property type="match status" value="1"/>
</dbReference>
<evidence type="ECO:0000256" key="10">
    <source>
        <dbReference type="ARBA" id="ARBA00023180"/>
    </source>
</evidence>
<protein>
    <recommendedName>
        <fullName evidence="11">Beta-1,4-galactosyltransferase</fullName>
        <ecNumber evidence="11">2.4.1.-</ecNumber>
    </recommendedName>
</protein>
<comment type="pathway">
    <text evidence="2 11">Protein modification; protein glycosylation.</text>
</comment>
<dbReference type="InterPro" id="IPR027995">
    <property type="entry name" value="Galactosyl_T_N"/>
</dbReference>
<dbReference type="Pfam" id="PF02709">
    <property type="entry name" value="Glyco_transf_7C"/>
    <property type="match status" value="1"/>
</dbReference>
<keyword evidence="15" id="KW-1185">Reference proteome</keyword>
<keyword evidence="7 11" id="KW-0735">Signal-anchor</keyword>
<sequence>MKTLFRIIIAILIALNCFILLFLYPVSTNTQESVSCPVCRNAPVTNIKLELNSPELGRDGWQTERLAVLIPYRDRFRELVEIVPYLSDFLTLQKIPFSIWILNQVDNHRFNRGLLLNLGFILTSNSNEYICLHDVDLLPLNHNISYRFPLSGPSHLTSPDLHPQYHYDKFFGGILLLTNEHFRLVNGFSNIFWGWGREDDEFQLRVRKAGLQISKPEGITTGYDTFYHNHLVDRKRDKDLYFNQKMLSFRRDHITGLETALSSIDNYSLHEVNIDGYPCKLVNVKLDCDYDFTPFCDTPLD</sequence>
<dbReference type="GO" id="GO:0005975">
    <property type="term" value="P:carbohydrate metabolic process"/>
    <property type="evidence" value="ECO:0007669"/>
    <property type="project" value="InterPro"/>
</dbReference>
<evidence type="ECO:0000256" key="3">
    <source>
        <dbReference type="ARBA" id="ARBA00005735"/>
    </source>
</evidence>
<dbReference type="GO" id="GO:0008378">
    <property type="term" value="F:galactosyltransferase activity"/>
    <property type="evidence" value="ECO:0007669"/>
    <property type="project" value="TreeGrafter"/>
</dbReference>
<name>A0AAV7JPH5_9METZ</name>
<dbReference type="AlphaFoldDB" id="A0AAV7JPH5"/>
<accession>A0AAV7JPH5</accession>
<evidence type="ECO:0000256" key="11">
    <source>
        <dbReference type="RuleBase" id="RU368121"/>
    </source>
</evidence>
<evidence type="ECO:0000256" key="9">
    <source>
        <dbReference type="ARBA" id="ARBA00023136"/>
    </source>
</evidence>